<accession>A0A9Q0ALC5</accession>
<feature type="region of interest" description="Disordered" evidence="1">
    <location>
        <begin position="1"/>
        <end position="152"/>
    </location>
</feature>
<dbReference type="Proteomes" id="UP000829685">
    <property type="component" value="Unassembled WGS sequence"/>
</dbReference>
<evidence type="ECO:0000313" key="2">
    <source>
        <dbReference type="EMBL" id="KAI1858646.1"/>
    </source>
</evidence>
<evidence type="ECO:0000313" key="3">
    <source>
        <dbReference type="Proteomes" id="UP000829685"/>
    </source>
</evidence>
<dbReference type="GO" id="GO:0031297">
    <property type="term" value="P:replication fork processing"/>
    <property type="evidence" value="ECO:0007669"/>
    <property type="project" value="InterPro"/>
</dbReference>
<feature type="region of interest" description="Disordered" evidence="1">
    <location>
        <begin position="854"/>
        <end position="873"/>
    </location>
</feature>
<comment type="caution">
    <text evidence="2">The sequence shown here is derived from an EMBL/GenBank/DDBJ whole genome shotgun (WGS) entry which is preliminary data.</text>
</comment>
<proteinExistence type="predicted"/>
<feature type="compositionally biased region" description="Basic residues" evidence="1">
    <location>
        <begin position="294"/>
        <end position="309"/>
    </location>
</feature>
<organism evidence="2 3">
    <name type="scientific">Neoarthrinium moseri</name>
    <dbReference type="NCBI Taxonomy" id="1658444"/>
    <lineage>
        <taxon>Eukaryota</taxon>
        <taxon>Fungi</taxon>
        <taxon>Dikarya</taxon>
        <taxon>Ascomycota</taxon>
        <taxon>Pezizomycotina</taxon>
        <taxon>Sordariomycetes</taxon>
        <taxon>Xylariomycetidae</taxon>
        <taxon>Amphisphaeriales</taxon>
        <taxon>Apiosporaceae</taxon>
        <taxon>Neoarthrinium</taxon>
    </lineage>
</organism>
<dbReference type="EMBL" id="JAFIMR010000036">
    <property type="protein sequence ID" value="KAI1858646.1"/>
    <property type="molecule type" value="Genomic_DNA"/>
</dbReference>
<feature type="compositionally biased region" description="Polar residues" evidence="1">
    <location>
        <begin position="490"/>
        <end position="500"/>
    </location>
</feature>
<evidence type="ECO:0000256" key="1">
    <source>
        <dbReference type="SAM" id="MobiDB-lite"/>
    </source>
</evidence>
<name>A0A9Q0ALC5_9PEZI</name>
<feature type="compositionally biased region" description="Basic and acidic residues" evidence="1">
    <location>
        <begin position="464"/>
        <end position="480"/>
    </location>
</feature>
<feature type="region of interest" description="Disordered" evidence="1">
    <location>
        <begin position="648"/>
        <end position="671"/>
    </location>
</feature>
<dbReference type="InterPro" id="IPR019021">
    <property type="entry name" value="Mms22"/>
</dbReference>
<feature type="compositionally biased region" description="Low complexity" evidence="1">
    <location>
        <begin position="594"/>
        <end position="607"/>
    </location>
</feature>
<dbReference type="GO" id="GO:0005634">
    <property type="term" value="C:nucleus"/>
    <property type="evidence" value="ECO:0007669"/>
    <property type="project" value="InterPro"/>
</dbReference>
<dbReference type="PANTHER" id="PTHR28122:SF1">
    <property type="entry name" value="E3 UBIQUITIN-PROTEIN LIGASE SUBSTRATE RECEPTOR MMS22"/>
    <property type="match status" value="1"/>
</dbReference>
<dbReference type="GO" id="GO:0000724">
    <property type="term" value="P:double-strand break repair via homologous recombination"/>
    <property type="evidence" value="ECO:0007669"/>
    <property type="project" value="TreeGrafter"/>
</dbReference>
<gene>
    <name evidence="2" type="ORF">JX265_010739</name>
</gene>
<dbReference type="PANTHER" id="PTHR28122">
    <property type="entry name" value="E3 UBIQUITIN-PROTEIN LIGASE SUBSTRATE RECEPTOR MMS22"/>
    <property type="match status" value="1"/>
</dbReference>
<feature type="region of interest" description="Disordered" evidence="1">
    <location>
        <begin position="692"/>
        <end position="715"/>
    </location>
</feature>
<feature type="compositionally biased region" description="Acidic residues" evidence="1">
    <location>
        <begin position="9"/>
        <end position="23"/>
    </location>
</feature>
<reference evidence="2" key="1">
    <citation type="submission" date="2021-03" db="EMBL/GenBank/DDBJ databases">
        <title>Revisited historic fungal species revealed as producer of novel bioactive compounds through whole genome sequencing and comparative genomics.</title>
        <authorList>
            <person name="Vignolle G.A."/>
            <person name="Hochenegger N."/>
            <person name="Mach R.L."/>
            <person name="Mach-Aigner A.R."/>
            <person name="Javad Rahimi M."/>
            <person name="Salim K.A."/>
            <person name="Chan C.M."/>
            <person name="Lim L.B.L."/>
            <person name="Cai F."/>
            <person name="Druzhinina I.S."/>
            <person name="U'Ren J.M."/>
            <person name="Derntl C."/>
        </authorList>
    </citation>
    <scope>NUCLEOTIDE SEQUENCE</scope>
    <source>
        <strain evidence="2">TUCIM 5799</strain>
    </source>
</reference>
<dbReference type="Pfam" id="PF09462">
    <property type="entry name" value="Mus7"/>
    <property type="match status" value="1"/>
</dbReference>
<feature type="region of interest" description="Disordered" evidence="1">
    <location>
        <begin position="208"/>
        <end position="332"/>
    </location>
</feature>
<feature type="region of interest" description="Disordered" evidence="1">
    <location>
        <begin position="464"/>
        <end position="510"/>
    </location>
</feature>
<evidence type="ECO:0008006" key="4">
    <source>
        <dbReference type="Google" id="ProtNLM"/>
    </source>
</evidence>
<feature type="region of interest" description="Disordered" evidence="1">
    <location>
        <begin position="549"/>
        <end position="627"/>
    </location>
</feature>
<dbReference type="GO" id="GO:0035361">
    <property type="term" value="C:Cul8-RING ubiquitin ligase complex"/>
    <property type="evidence" value="ECO:0007669"/>
    <property type="project" value="TreeGrafter"/>
</dbReference>
<feature type="compositionally biased region" description="Polar residues" evidence="1">
    <location>
        <begin position="692"/>
        <end position="709"/>
    </location>
</feature>
<keyword evidence="3" id="KW-1185">Reference proteome</keyword>
<sequence>MAKWRELGEVPDSDDESLLDSDESQPQLPPPLPRNDASALVEEPSTKDPTIWDIPISSQDHEEPALPVARTNIEIHIRARPISQEPESSPLSSIADPTEEDATTPCPSQHNESTGVDQGEVHISRNTTPEVLQSRPALTAEPSAKQINIVEEDQDVAREESLRLNRSLRPRKPIQEHPYLLENAQYSHMFKSHGVRPVRLPAYEERRRALEEDSQEQDYEEDSQLTNGYGQEEELVGSQESRRRRSLDNGRDELALSSPSRPSPSPPRPTTSHELLGSSQNDDDLPSLNDIFRQRAKGRPRTYAKRRGSPKQSSSGKRIRQNRPIIVDEPSSPPFTAVNIFDIPPSPPQTSPAFISHTPATNVAFTRPGVVSLTPKPSSISTSRNQTPVPAKQAIATVDLTDILDQDSSGPENDLTGGMSDPEPNHPERSATSSPEPDLVFRRRIKGVLPASWIRLDQQVSRDKVPKPLTRRSPELSPEKVHRKGVAQRRQISPRSNNSKPFFFDDDSDDDFTTLRNDDIEDALETTEFPILEDDAGSVIEEDHIDQMLPGKRRAEPSVDGLPRPTKRRKTQTTFKGHPVERKRQQKLTGMVNHSKSTTHTGSSSSKLARHTSSIPQRGAASQRASPPRLSILDVLEPNAPSFVRIAARTASRRRNKGRSSPSGKHISLGTRQDNIDALSVLRNWRGGKIQSRSLTTSSEWPRSTNSRPLQPIADNKAVRSSNLDKGVGSCGSVPVNRFSKSRKLVKQMSIDKFVDTRPIYPASVTASLPDEVGIAMPQPIRRILGRSKTHGTTSRPAQLETAGDEQVHRQAFHSRKRVLDALYRKSRKAAPSAPDTRLAQVFRGQLLEPGLPLAAEEPSTNSQETCLSPPPETRRRFRKLLRPRHIDIAAPQYAHANDPLPVEHVPISEAVAITEASASKLQGLGPYGSHYTQHFEVFPLDSGVFFRKDTLIGSGRLAKSLDEDCLGGLSQSRGSCTFQLDDRALCWSQWDAQTSSEFGVLYDWVADKLQPELSIVQIDSGSAAALTATQAADFSLRYLQEVVSFPDHETARHFVSRILETMAGFLDRLGALVTQQNTDVRQAAEVSTRCMLTVLQTLRVCEKLGFTESLQLEELLKRTAGQSARILLRADLLNILDFCSQLQSSYVRDRGIGEEQYLIAGWVVMMRVLQESRIPRAGFWDVVSPILLEAVPGSVVDAQVMERLWHTMFALLPLAEFDNAGVVTSGLRHSIPLEGWNLPQKLLGRVFDTYNANQRQSPSFNDYCRALVSRCHYLVEQWGWRKCSGIIGTIFDFFASQNLSHLRNEEVYKSPQFLEDLAGTPSLVVQSEDRCFRIFLKLLALSIQRLRKHGLIKDLKNLIARVLPNHDRQYLKESDVHEHELASLRNHHDLLCTLFWCSPQPLRPSVQLLEKLVIPGSSHKEACLINLQAWNQLGRFVVFLGEDRAAWKPFADWQNNVFKQVLDQYASVESDIQQQFLRMSKESSNGVSPELMKRVVNMNKQAATDVLHFSLKANLDVMRHASSLGAASFVLNTYQLHEVFSRFSFSPPSFDWSTQRVAVEILGHYLDRIEKFFYEHETNSDLPNSWHGEDAIMVLDRHVSVPFCSMARNLLGEASESSSASITDGKETGLEKTMHASGRLAALFLRHKVTRLSSFFSPGKYGLFSGPQAKLSLHSRKYMSLFASVLVERGVADFTDINSTPLEFYLCSITKPSQSLAYEYRLVRALKLQGNPYLKEIAVHRDNPDYELNRDLFDRTLSSMRRAIRHEQNLQREVSQALRAVMDQMKQDLKLLVSEPAAHKAFIQFVRMIVPLIKKHDLCPIDPFFCQISKEYSPSAQDPRLQTAAILSYGLKLEDEDRGAVPRLFYFLYPNFKLALANGKLSDERDILREGMENKHIFSFVLSRMLPAIIRAVMKAPEAWLILDVYVEAVERLLDGELDGPPGKPLRGVIHRSIGHESMEDLLALLKFVGAAVQHYQRSEANIRPEHLQSLTLLIKLLNQFGPSLVAYLCTARNSKSHIGMAINKELDAFTDFTREAGEYLSEVLSSSEGGEGATQIDLGRLLEGIQFYYADPSTNRNENANSFAQHMVEDIQKNWVSTGGRISVRGPAHTPGVSTQSGQGTAIPPWNWVQLVAQLNEQIQEWNRSFDTSPAMVWNRRQAAMDETWLF</sequence>
<feature type="compositionally biased region" description="Polar residues" evidence="1">
    <location>
        <begin position="105"/>
        <end position="116"/>
    </location>
</feature>
<feature type="region of interest" description="Disordered" evidence="1">
    <location>
        <begin position="402"/>
        <end position="439"/>
    </location>
</feature>
<feature type="region of interest" description="Disordered" evidence="1">
    <location>
        <begin position="788"/>
        <end position="812"/>
    </location>
</feature>
<feature type="compositionally biased region" description="Acidic residues" evidence="1">
    <location>
        <begin position="212"/>
        <end position="223"/>
    </location>
</feature>
<protein>
    <recommendedName>
        <fullName evidence="4">Mus7/MMS22 family-domain-containing protein</fullName>
    </recommendedName>
</protein>